<dbReference type="Pfam" id="PF13967">
    <property type="entry name" value="RSN1_TM"/>
    <property type="match status" value="1"/>
</dbReference>
<proteinExistence type="inferred from homology"/>
<feature type="transmembrane region" description="Helical" evidence="9">
    <location>
        <begin position="591"/>
        <end position="618"/>
    </location>
</feature>
<dbReference type="PANTHER" id="PTHR13018:SF149">
    <property type="entry name" value="DOMAIN PROTEIN, PUTATIVE (AFU_ORTHOLOGUE AFUA_3G11660)-RELATED"/>
    <property type="match status" value="1"/>
</dbReference>
<keyword evidence="5 9" id="KW-1133">Transmembrane helix</keyword>
<dbReference type="InterPro" id="IPR003864">
    <property type="entry name" value="CSC1/OSCA1-like_7TM"/>
</dbReference>
<sequence length="1527" mass="171448">MDHSPLLRRDDSTQQFLKLIQDPFKSAFQIKAVWASLGTSAGLAVVLALCFSLFRPRHSVVYAPKVKHADRRHTPPPVGKGLFAWLQPVLRTKEPELVECVGLDATVFLRFTKMCRNIFIFLSIIGCGVMIPINITQSNGDGVPGLSAFTAMTPLYATTNAIWSQVICAWLFDIIVVFFLWRNYKAVLALRRKYFQSSDYQRSLSARTLMITDIPPSARSDEGVLRITDEVNPTAAIPRASIGRNVKDLPVLIKKHEETVRQLESVLAKYFKNPDRLPANRPTMRPSRKERHGNEKVDAIDYLTERIERLEEEIHHVRASIDKRNAMPFGFVSWEMIEHAHAVAYTARRKHPEGTTIRLAPRPSDLIWENLPLSKQARRWKRFVNRIWVSILTVVWIAPNALIAIFLSNLNNLGLVWPAFQTSLSASPNVWAAVQGILSPAITSLFYLILPIIFRRLAIRAGDLTKTSRERHVLHHLYSFFVFNNLIVFSLFSAAWTFVAAVVDAQRDENAWQAIKDGDFYQKIMSALCQVSPFWVTYLLQRNLGAAVDLVQLVNVFWVWFSKTFLSPTPRQAIEWTAPPPFDYASYYNYFLFYATVALCFATLQPIVLPVTALYFGLDVMMKKYMLLYVFVTKNESGGQFWRVLFNRMVFATILANVVIALVAKAKGTWTMVFCVIPLPFLMLGFKVYCVRQFDIDIKFYNRANLSDAEALATPGKKSGKKASDRLSSKFGHPALFKPLITPMVHAKAAEALKRVYRGRLASSVIEGEYSDIAMDPMAAGRPGKTMMDASATAPFEVVPENHLDFSYFKDRPDFRDEFGGGIYGRPDDLITERSQTPRSALGEWSPSSSRASSPAPSLPSIPPGVSPYDGYDAGMEHIHPAFRGSLSRGDSGPGFYQQANESETRLLSQAQGPAVTDTTTPLDRWRTRGYGPVEQDDPGLTSPILAPPGSHRTTAEASRSPNTSTDHTTNVIRRTVPSTRIAWSILQSGDRDISYHRCAQRPSYTSIIATPQYQTMAWYSILPADFFYVESWAARIFVFLGLVTIFPWAALLLFDLALYLWRMLIYEVPVVGGRARGMQRPHAPSLNERADAPRQVLGLAGYDDTERGKGEGVKRRNPREDAEQAIMDAFNAVIALAQYLERHSKWAVCLVLAIWAFGFWNRTAHDEDKTGSNPTGYPPIEPLPDFDWTSTEPLCFRPFKPKYHLTMGSLSTLDPSTLIPMDRTYKDRLALRASLLRQHPDVVIGVHPDADERTASAVRELYTFLVGTYLPTRYPTMFRLTPGPGPASSSSSSNMMLHNLVIEGNPLPLHPGPISPRSARADLERLSTLIDEDLLLLLPSADSNEKTEEGHPRYVLQAYATFFPAGFDTRTKLARSLAEIHAPVPGYAAKLERSMDRFFARVEVGRFVKRVNWSVTTEAGLFAAFGGVHGDGHGDSIQEKIGEGELDAETTVLRCERQTLHRLPTTKALVFGYHTYTYPIQAIKDEGLGEELAAAIDGLQEGNVPEMHWYKRGAVWGDAVKHFLRS</sequence>
<dbReference type="VEuPathDB" id="FungiDB:ATEG_04701"/>
<feature type="transmembrane region" description="Helical" evidence="9">
    <location>
        <begin position="162"/>
        <end position="181"/>
    </location>
</feature>
<feature type="compositionally biased region" description="Low complexity" evidence="8">
    <location>
        <begin position="846"/>
        <end position="856"/>
    </location>
</feature>
<feature type="transmembrane region" description="Helical" evidence="9">
    <location>
        <begin position="1037"/>
        <end position="1062"/>
    </location>
</feature>
<dbReference type="InterPro" id="IPR021848">
    <property type="entry name" value="HODM_asu-like"/>
</dbReference>
<evidence type="ECO:0000259" key="11">
    <source>
        <dbReference type="Pfam" id="PF13967"/>
    </source>
</evidence>
<dbReference type="InterPro" id="IPR045122">
    <property type="entry name" value="Csc1-like"/>
</dbReference>
<keyword evidence="3" id="KW-0813">Transport</keyword>
<feature type="transmembrane region" description="Helical" evidence="9">
    <location>
        <begin position="670"/>
        <end position="690"/>
    </location>
</feature>
<accession>A0A5M3YTP1</accession>
<keyword evidence="7" id="KW-0175">Coiled coil</keyword>
<reference evidence="13 14" key="1">
    <citation type="submission" date="2020-01" db="EMBL/GenBank/DDBJ databases">
        <title>Aspergillus terreus IFO 6365 whole genome shotgun sequence.</title>
        <authorList>
            <person name="Kanamasa S."/>
            <person name="Takahashi H."/>
        </authorList>
    </citation>
    <scope>NUCLEOTIDE SEQUENCE [LARGE SCALE GENOMIC DNA]</scope>
    <source>
        <strain evidence="13 14">IFO 6365</strain>
    </source>
</reference>
<evidence type="ECO:0000256" key="3">
    <source>
        <dbReference type="ARBA" id="ARBA00022448"/>
    </source>
</evidence>
<feature type="compositionally biased region" description="Polar residues" evidence="8">
    <location>
        <begin position="898"/>
        <end position="922"/>
    </location>
</feature>
<evidence type="ECO:0000313" key="13">
    <source>
        <dbReference type="EMBL" id="GFF15566.1"/>
    </source>
</evidence>
<feature type="region of interest" description="Disordered" evidence="8">
    <location>
        <begin position="883"/>
        <end position="969"/>
    </location>
</feature>
<feature type="transmembrane region" description="Helical" evidence="9">
    <location>
        <begin position="387"/>
        <end position="410"/>
    </location>
</feature>
<feature type="region of interest" description="Disordered" evidence="8">
    <location>
        <begin position="820"/>
        <end position="869"/>
    </location>
</feature>
<comment type="subcellular location">
    <subcellularLocation>
        <location evidence="1">Membrane</location>
        <topology evidence="1">Multi-pass membrane protein</topology>
    </subcellularLocation>
</comment>
<dbReference type="VEuPathDB" id="FungiDB:ATEG_10139"/>
<dbReference type="InterPro" id="IPR027815">
    <property type="entry name" value="CSC1/OSCA1-like_cyt"/>
</dbReference>
<dbReference type="InterPro" id="IPR032880">
    <property type="entry name" value="CSC1/OSCA1-like_N"/>
</dbReference>
<feature type="transmembrane region" description="Helical" evidence="9">
    <location>
        <begin position="118"/>
        <end position="135"/>
    </location>
</feature>
<feature type="transmembrane region" description="Helical" evidence="9">
    <location>
        <begin position="430"/>
        <end position="454"/>
    </location>
</feature>
<evidence type="ECO:0000256" key="7">
    <source>
        <dbReference type="SAM" id="Coils"/>
    </source>
</evidence>
<evidence type="ECO:0000256" key="2">
    <source>
        <dbReference type="ARBA" id="ARBA00007779"/>
    </source>
</evidence>
<feature type="compositionally biased region" description="Polar residues" evidence="8">
    <location>
        <begin position="952"/>
        <end position="969"/>
    </location>
</feature>
<feature type="domain" description="CSC1/OSCA1-like N-terminal transmembrane" evidence="11">
    <location>
        <begin position="32"/>
        <end position="183"/>
    </location>
</feature>
<feature type="transmembrane region" description="Helical" evidence="9">
    <location>
        <begin position="645"/>
        <end position="664"/>
    </location>
</feature>
<feature type="coiled-coil region" evidence="7">
    <location>
        <begin position="300"/>
        <end position="327"/>
    </location>
</feature>
<dbReference type="PANTHER" id="PTHR13018">
    <property type="entry name" value="PROBABLE MEMBRANE PROTEIN DUF221-RELATED"/>
    <property type="match status" value="1"/>
</dbReference>
<evidence type="ECO:0000256" key="6">
    <source>
        <dbReference type="ARBA" id="ARBA00023136"/>
    </source>
</evidence>
<dbReference type="Proteomes" id="UP000452235">
    <property type="component" value="Unassembled WGS sequence"/>
</dbReference>
<evidence type="ECO:0000256" key="8">
    <source>
        <dbReference type="SAM" id="MobiDB-lite"/>
    </source>
</evidence>
<organism evidence="13 14">
    <name type="scientific">Aspergillus terreus</name>
    <dbReference type="NCBI Taxonomy" id="33178"/>
    <lineage>
        <taxon>Eukaryota</taxon>
        <taxon>Fungi</taxon>
        <taxon>Dikarya</taxon>
        <taxon>Ascomycota</taxon>
        <taxon>Pezizomycotina</taxon>
        <taxon>Eurotiomycetes</taxon>
        <taxon>Eurotiomycetidae</taxon>
        <taxon>Eurotiales</taxon>
        <taxon>Aspergillaceae</taxon>
        <taxon>Aspergillus</taxon>
        <taxon>Aspergillus subgen. Circumdati</taxon>
    </lineage>
</organism>
<keyword evidence="6 9" id="KW-0472">Membrane</keyword>
<keyword evidence="14" id="KW-1185">Reference proteome</keyword>
<feature type="domain" description="CSC1/OSCA1-like cytosolic" evidence="12">
    <location>
        <begin position="206"/>
        <end position="370"/>
    </location>
</feature>
<comment type="caution">
    <text evidence="13">The sequence shown here is derived from an EMBL/GenBank/DDBJ whole genome shotgun (WGS) entry which is preliminary data.</text>
</comment>
<evidence type="ECO:0000256" key="5">
    <source>
        <dbReference type="ARBA" id="ARBA00022989"/>
    </source>
</evidence>
<dbReference type="OrthoDB" id="2150324at2759"/>
<dbReference type="Pfam" id="PF02714">
    <property type="entry name" value="RSN1_7TM"/>
    <property type="match status" value="1"/>
</dbReference>
<evidence type="ECO:0000256" key="9">
    <source>
        <dbReference type="SAM" id="Phobius"/>
    </source>
</evidence>
<gene>
    <name evidence="13" type="ORF">ATEIFO6365_0004068500</name>
</gene>
<dbReference type="GO" id="GO:0005886">
    <property type="term" value="C:plasma membrane"/>
    <property type="evidence" value="ECO:0007669"/>
    <property type="project" value="TreeGrafter"/>
</dbReference>
<keyword evidence="4 9" id="KW-0812">Transmembrane</keyword>
<dbReference type="EMBL" id="BLJY01000004">
    <property type="protein sequence ID" value="GFF15566.1"/>
    <property type="molecule type" value="Genomic_DNA"/>
</dbReference>
<evidence type="ECO:0000259" key="12">
    <source>
        <dbReference type="Pfam" id="PF14703"/>
    </source>
</evidence>
<evidence type="ECO:0000313" key="14">
    <source>
        <dbReference type="Proteomes" id="UP000452235"/>
    </source>
</evidence>
<evidence type="ECO:0000259" key="10">
    <source>
        <dbReference type="Pfam" id="PF02714"/>
    </source>
</evidence>
<feature type="domain" description="CSC1/OSCA1-like 7TM region" evidence="10">
    <location>
        <begin position="381"/>
        <end position="662"/>
    </location>
</feature>
<dbReference type="Pfam" id="PF11927">
    <property type="entry name" value="HODM_asu-like"/>
    <property type="match status" value="1"/>
</dbReference>
<feature type="transmembrane region" description="Helical" evidence="9">
    <location>
        <begin position="475"/>
        <end position="500"/>
    </location>
</feature>
<feature type="compositionally biased region" description="Pro residues" evidence="8">
    <location>
        <begin position="857"/>
        <end position="866"/>
    </location>
</feature>
<comment type="similarity">
    <text evidence="2">Belongs to the CSC1 (TC 1.A.17) family.</text>
</comment>
<evidence type="ECO:0000256" key="4">
    <source>
        <dbReference type="ARBA" id="ARBA00022692"/>
    </source>
</evidence>
<dbReference type="GO" id="GO:0005227">
    <property type="term" value="F:calcium-activated cation channel activity"/>
    <property type="evidence" value="ECO:0007669"/>
    <property type="project" value="InterPro"/>
</dbReference>
<dbReference type="Pfam" id="PF14703">
    <property type="entry name" value="PHM7_cyt"/>
    <property type="match status" value="1"/>
</dbReference>
<name>A0A5M3YTP1_ASPTE</name>
<evidence type="ECO:0000256" key="1">
    <source>
        <dbReference type="ARBA" id="ARBA00004141"/>
    </source>
</evidence>
<feature type="transmembrane region" description="Helical" evidence="9">
    <location>
        <begin position="32"/>
        <end position="54"/>
    </location>
</feature>
<protein>
    <submittedName>
        <fullName evidence="13">DUF221-domain-containing protein</fullName>
    </submittedName>
</protein>
<dbReference type="VEuPathDB" id="FungiDB:ATEG_04702"/>